<evidence type="ECO:0000313" key="8">
    <source>
        <dbReference type="EMBL" id="MSS15136.1"/>
    </source>
</evidence>
<keyword evidence="5" id="KW-0812">Transmembrane</keyword>
<feature type="compositionally biased region" description="Basic and acidic residues" evidence="4">
    <location>
        <begin position="106"/>
        <end position="122"/>
    </location>
</feature>
<dbReference type="InterPro" id="IPR041033">
    <property type="entry name" value="SpaA_PFL_dom_1"/>
</dbReference>
<reference evidence="8 9" key="1">
    <citation type="submission" date="2019-08" db="EMBL/GenBank/DDBJ databases">
        <title>In-depth cultivation of the pig gut microbiome towards novel bacterial diversity and tailored functional studies.</title>
        <authorList>
            <person name="Wylensek D."/>
            <person name="Hitch T.C.A."/>
            <person name="Clavel T."/>
        </authorList>
    </citation>
    <scope>NUCLEOTIDE SEQUENCE [LARGE SCALE GENOMIC DNA]</scope>
    <source>
        <strain evidence="8 9">Oil+RF-744-WCA-WT-11</strain>
    </source>
</reference>
<gene>
    <name evidence="8" type="ORF">FYJ35_08835</name>
</gene>
<evidence type="ECO:0000259" key="6">
    <source>
        <dbReference type="Pfam" id="PF17802"/>
    </source>
</evidence>
<dbReference type="Gene3D" id="2.60.40.10">
    <property type="entry name" value="Immunoglobulins"/>
    <property type="match status" value="10"/>
</dbReference>
<dbReference type="PANTHER" id="PTHR36108">
    <property type="entry name" value="COLOSSIN-B-RELATED"/>
    <property type="match status" value="1"/>
</dbReference>
<evidence type="ECO:0008006" key="10">
    <source>
        <dbReference type="Google" id="ProtNLM"/>
    </source>
</evidence>
<feature type="region of interest" description="Disordered" evidence="4">
    <location>
        <begin position="61"/>
        <end position="162"/>
    </location>
</feature>
<feature type="domain" description="SpaA-like prealbumin fold" evidence="6">
    <location>
        <begin position="1573"/>
        <end position="1649"/>
    </location>
</feature>
<name>A0A6L5X838_9FIRM</name>
<feature type="domain" description="SpaA-like prealbumin fold" evidence="6">
    <location>
        <begin position="1493"/>
        <end position="1569"/>
    </location>
</feature>
<keyword evidence="5" id="KW-1133">Transmembrane helix</keyword>
<dbReference type="Proteomes" id="UP000481852">
    <property type="component" value="Unassembled WGS sequence"/>
</dbReference>
<accession>A0A6L5X838</accession>
<organism evidence="8 9">
    <name type="scientific">Porcincola intestinalis</name>
    <dbReference type="NCBI Taxonomy" id="2606632"/>
    <lineage>
        <taxon>Bacteria</taxon>
        <taxon>Bacillati</taxon>
        <taxon>Bacillota</taxon>
        <taxon>Clostridia</taxon>
        <taxon>Lachnospirales</taxon>
        <taxon>Lachnospiraceae</taxon>
        <taxon>Porcincola</taxon>
    </lineage>
</organism>
<dbReference type="InterPro" id="IPR046751">
    <property type="entry name" value="TED_2"/>
</dbReference>
<comment type="similarity">
    <text evidence="1">Belongs to the serine-aspartate repeat-containing protein (SDr) family.</text>
</comment>
<keyword evidence="5" id="KW-0472">Membrane</keyword>
<proteinExistence type="inferred from homology"/>
<feature type="domain" description="SpaA-like prealbumin fold" evidence="6">
    <location>
        <begin position="1042"/>
        <end position="1134"/>
    </location>
</feature>
<evidence type="ECO:0000256" key="4">
    <source>
        <dbReference type="SAM" id="MobiDB-lite"/>
    </source>
</evidence>
<feature type="domain" description="SpaA-like prealbumin fold" evidence="6">
    <location>
        <begin position="936"/>
        <end position="1023"/>
    </location>
</feature>
<comment type="caution">
    <text evidence="8">The sequence shown here is derived from an EMBL/GenBank/DDBJ whole genome shotgun (WGS) entry which is preliminary data.</text>
</comment>
<evidence type="ECO:0000259" key="7">
    <source>
        <dbReference type="Pfam" id="PF20610"/>
    </source>
</evidence>
<feature type="domain" description="SpaA-like prealbumin fold" evidence="6">
    <location>
        <begin position="573"/>
        <end position="654"/>
    </location>
</feature>
<feature type="domain" description="SpaA-like prealbumin fold" evidence="6">
    <location>
        <begin position="1165"/>
        <end position="1249"/>
    </location>
</feature>
<protein>
    <recommendedName>
        <fullName evidence="10">Cna protein B-type domain protein</fullName>
    </recommendedName>
</protein>
<dbReference type="EMBL" id="VULZ01000009">
    <property type="protein sequence ID" value="MSS15136.1"/>
    <property type="molecule type" value="Genomic_DNA"/>
</dbReference>
<keyword evidence="9" id="KW-1185">Reference proteome</keyword>
<dbReference type="InterPro" id="IPR013783">
    <property type="entry name" value="Ig-like_fold"/>
</dbReference>
<evidence type="ECO:0000256" key="3">
    <source>
        <dbReference type="ARBA" id="ARBA00022729"/>
    </source>
</evidence>
<dbReference type="RefSeq" id="WP_154525689.1">
    <property type="nucleotide sequence ID" value="NZ_VULZ01000009.1"/>
</dbReference>
<evidence type="ECO:0000256" key="2">
    <source>
        <dbReference type="ARBA" id="ARBA00022525"/>
    </source>
</evidence>
<feature type="domain" description="SpaA-like prealbumin fold" evidence="6">
    <location>
        <begin position="714"/>
        <end position="805"/>
    </location>
</feature>
<sequence>MKKIQGLLSLLFVIGFLFFSGEQRTSLAAPGWGSTGSDGMIRKGFTGLMAAELPAAETVQNGYAEESVTEPDTERKQPPALTGNSAGQSEKDVTGQPAFEQQTQADKNRVQEHRDSQTEERSLMTTEGFMQPQADPGMQRTEGDGITSNAENLSPEEKDRNLAETEELYLEEADEKELHAMAEPQKISRPYVQITDKPDTTLTYFGGGPKTRVFQVRIFGEGGGSKTVSAYCINPYKSDPMDNTTPLSKVKTISNSNLLAVAMYYLPEDAPGYGTDSKIMGIYKEIGATGSSNSYAFTHYILGAIYEGKPVSHYMEKQAAANAGERVLSRLKQLSIPSGKLSSTQLSGGYSRGRYVSDPVSYEGQAGARAEIIRVEPSGAYVEEAETGKRAKVMETGKNYLVISDTFTETVNIGLRDKSAVGFQTYVIKSGNADQDVSYALWGSGQNLEFFASFQKRQLTVQVRKRMAGASSMSMGGAAFSLDDGRGNRYALECGPDGSSGQIQVLPGTYRVIETKAPAGCLINQSIPDLVVPEDAEDGAVFTIDVLDEPAYAGIRFRKKSAQMGDIPDGDAGFEGAEFQIRNISGYSVGLKTDPSTVWKNNEIIGLTVRSGRDGSATVPPVLQAGTYELIESKAPAGYERSSQTERFTITEQDNGRILDYSDRIIFWEEVIRGGFRFHKIDSEIAGQHCILDEKKDGTAVFEVAHGSGGKARQGDAQLEGAVFELVNQSLSAVKAYGKTAEPGEVLTQLTCTELGKWIGYESPGDALPYGTYQLREIAPPEGYNLRGKQIDQTFEIREKNTVVMLDKPFDDDVIRFDIEIQKFRDTEDPDEKGDDMIPVKGVVFDICLASDPGKLVLSIETDENGTATTNDPAYAHGRLPYGIYQVSERKSTVPAGLIPVKDFLVDGTKSGGVFDGRVYKGIYKNDRPIGEWLCLRKADRTTGKTIPLSGTVFQILDEKKKPVVFRESSPAHRSVTEFTTGDDGTVTLPERLRAGTYYLHEVHAPTGYVIGQDVRFEVTSRNRWEHVITWTMENQPAMGMLLLEKTDRDSGSCLRGAVYEVYAAEDIVTPDGTIRARKGDIVDTFTTDEKGMGRSEKLFLGRYEALEREAPEGYRRDPEPIPFSVLYQDEHTEVVRVSLKTSNQPTTMKLLKTEQKLDDGEWSEQDGKPLAGVTFRIARLGDYKGKKSERYVGSGLFSEGDYLTDEDGWIIAGRITTGIYSVKETAARPGYLIDETESWFSVDEEGNIFESDKEGNRAEEALEKIKNAGTPGAGLVKERKKGGDRQGTLKIVRRNLYTRWQFDKTDYTGKGLRGAQLKITDHDGNTVKYEDDQGNIVDAEWISDGKPYLVKRLPAGKYLLQETATPEGYTAAKAIPFEVLLSEKLQRLTMTDKRLMIRKTDTLGRDIEGAGLAVYEISGEDNSQISPTPILRWTTDGQPYFAKGLVVGSHYRLVEETVPSGFLGADPVDFIIPDDGTDQTVTMIDKRVFAFKTDTRIDGLAGARLEIRDSEGTVVDFWLSDGEAHAVSGLRKGETYTLVETEAPKGYVLAQPISFTVSEDAVDDILKLINKQLFITKTELTGGKEVEGALLEVTDKESGEIKDSWLSGNEPHPVGGLETGKTYILSERKPADGYVTAEQIEFTVQDDFTDQRHVMRDDVTKVRISKQDFATGRELEGAELVVRDESGKEVERWTSGKKPHDIEMLPIGSYTLMELRAPDGYEKAETVAFEVPDSGEMTKVVMKDKAEKTPPTDSVRTGDHAPLKPWILAAGVSAMLLAVCIMRMRRQNMRKRNQSRKAG</sequence>
<dbReference type="Pfam" id="PF20610">
    <property type="entry name" value="TED_2"/>
    <property type="match status" value="1"/>
</dbReference>
<feature type="domain" description="Thioester" evidence="7">
    <location>
        <begin position="227"/>
        <end position="323"/>
    </location>
</feature>
<dbReference type="Pfam" id="PF17802">
    <property type="entry name" value="SpaA"/>
    <property type="match status" value="10"/>
</dbReference>
<feature type="domain" description="SpaA-like prealbumin fold" evidence="6">
    <location>
        <begin position="1662"/>
        <end position="1746"/>
    </location>
</feature>
<dbReference type="PANTHER" id="PTHR36108:SF13">
    <property type="entry name" value="COLOSSIN-B-RELATED"/>
    <property type="match status" value="1"/>
</dbReference>
<evidence type="ECO:0000256" key="1">
    <source>
        <dbReference type="ARBA" id="ARBA00007257"/>
    </source>
</evidence>
<feature type="transmembrane region" description="Helical" evidence="5">
    <location>
        <begin position="1767"/>
        <end position="1785"/>
    </location>
</feature>
<feature type="domain" description="SpaA-like prealbumin fold" evidence="6">
    <location>
        <begin position="1302"/>
        <end position="1394"/>
    </location>
</feature>
<keyword evidence="3" id="KW-0732">Signal</keyword>
<feature type="domain" description="SpaA-like prealbumin fold" evidence="6">
    <location>
        <begin position="1396"/>
        <end position="1487"/>
    </location>
</feature>
<evidence type="ECO:0000313" key="9">
    <source>
        <dbReference type="Proteomes" id="UP000481852"/>
    </source>
</evidence>
<keyword evidence="2" id="KW-0964">Secreted</keyword>
<evidence type="ECO:0000256" key="5">
    <source>
        <dbReference type="SAM" id="Phobius"/>
    </source>
</evidence>